<dbReference type="InterPro" id="IPR012944">
    <property type="entry name" value="SusD_RagB_dom"/>
</dbReference>
<dbReference type="InterPro" id="IPR011990">
    <property type="entry name" value="TPR-like_helical_dom_sf"/>
</dbReference>
<evidence type="ECO:0000256" key="6">
    <source>
        <dbReference type="SAM" id="SignalP"/>
    </source>
</evidence>
<evidence type="ECO:0000313" key="8">
    <source>
        <dbReference type="EMBL" id="MCO5724606.1"/>
    </source>
</evidence>
<dbReference type="RefSeq" id="WP_252740981.1">
    <property type="nucleotide sequence ID" value="NZ_JAMXIB010000004.1"/>
</dbReference>
<evidence type="ECO:0000256" key="2">
    <source>
        <dbReference type="ARBA" id="ARBA00006275"/>
    </source>
</evidence>
<comment type="similarity">
    <text evidence="2">Belongs to the SusD family.</text>
</comment>
<organism evidence="8 9">
    <name type="scientific">Robiginitalea marina</name>
    <dbReference type="NCBI Taxonomy" id="2954105"/>
    <lineage>
        <taxon>Bacteria</taxon>
        <taxon>Pseudomonadati</taxon>
        <taxon>Bacteroidota</taxon>
        <taxon>Flavobacteriia</taxon>
        <taxon>Flavobacteriales</taxon>
        <taxon>Flavobacteriaceae</taxon>
        <taxon>Robiginitalea</taxon>
    </lineage>
</organism>
<evidence type="ECO:0000256" key="5">
    <source>
        <dbReference type="ARBA" id="ARBA00023237"/>
    </source>
</evidence>
<evidence type="ECO:0000313" key="9">
    <source>
        <dbReference type="Proteomes" id="UP001206312"/>
    </source>
</evidence>
<name>A0ABT1AX24_9FLAO</name>
<keyword evidence="5" id="KW-0998">Cell outer membrane</keyword>
<dbReference type="EMBL" id="JAMXIB010000004">
    <property type="protein sequence ID" value="MCO5724606.1"/>
    <property type="molecule type" value="Genomic_DNA"/>
</dbReference>
<dbReference type="Gene3D" id="1.25.40.390">
    <property type="match status" value="1"/>
</dbReference>
<gene>
    <name evidence="8" type="ORF">NG653_07040</name>
</gene>
<feature type="domain" description="RagB/SusD" evidence="7">
    <location>
        <begin position="272"/>
        <end position="544"/>
    </location>
</feature>
<dbReference type="Proteomes" id="UP001206312">
    <property type="component" value="Unassembled WGS sequence"/>
</dbReference>
<evidence type="ECO:0000256" key="4">
    <source>
        <dbReference type="ARBA" id="ARBA00023136"/>
    </source>
</evidence>
<accession>A0ABT1AX24</accession>
<dbReference type="SUPFAM" id="SSF48452">
    <property type="entry name" value="TPR-like"/>
    <property type="match status" value="1"/>
</dbReference>
<evidence type="ECO:0000256" key="3">
    <source>
        <dbReference type="ARBA" id="ARBA00022729"/>
    </source>
</evidence>
<proteinExistence type="inferred from homology"/>
<reference evidence="8 9" key="1">
    <citation type="submission" date="2022-06" db="EMBL/GenBank/DDBJ databases">
        <authorList>
            <person name="Xuan X."/>
        </authorList>
    </citation>
    <scope>NUCLEOTIDE SEQUENCE [LARGE SCALE GENOMIC DNA]</scope>
    <source>
        <strain evidence="8 9">2V75</strain>
    </source>
</reference>
<dbReference type="PROSITE" id="PS51257">
    <property type="entry name" value="PROKAR_LIPOPROTEIN"/>
    <property type="match status" value="1"/>
</dbReference>
<evidence type="ECO:0000256" key="1">
    <source>
        <dbReference type="ARBA" id="ARBA00004442"/>
    </source>
</evidence>
<evidence type="ECO:0000259" key="7">
    <source>
        <dbReference type="Pfam" id="PF07980"/>
    </source>
</evidence>
<dbReference type="Pfam" id="PF07980">
    <property type="entry name" value="SusD_RagB"/>
    <property type="match status" value="1"/>
</dbReference>
<comment type="subcellular location">
    <subcellularLocation>
        <location evidence="1">Cell outer membrane</location>
    </subcellularLocation>
</comment>
<keyword evidence="3 6" id="KW-0732">Signal</keyword>
<keyword evidence="9" id="KW-1185">Reference proteome</keyword>
<sequence length="544" mass="59513">MKRFQFKSFTLALLAVAGLYSCTDLEIEETDSFISEGFQGLENPASALDQLYNQIGGALGDQANTFALNVVTTDEQLIPTRGADWGDNGRWRKLHQHEWGLEEIDIITPFDQWNSNQLLASQILDARSAAPSDVASQAHFLRAWSMFLILDLYGQVPFRDTELSSSELPTVLTGAEAVDFILGDLDAAIAGLPATAAGTGTQNRASKAAARFLKAKVLLNRHIYDNHYTGTTGSPAASDMQEVISLVDAIAADGYGLQAGYFDLFKSDADSETIWFTSNANTGNRIFNGLHYNSTGLGGGGWNGFSTLAEFYDLFEGDANSNRYTTDLESAPADGQEERRGGVPQIGVPFSGAAGTSDNGGFEDGSNVGNGFLLGQQYSLNGTPLQDRQGNPLFFSREFVDGSGQPNLINNSERTGIRLMKYNPRYNGGFTAHLVLFRYADAHLMKAEAQLRSGGDPTALVNELRVLRDANPLGSVNEQALLDERGRELYVEGWRRNDMIRFGQYTRQWEFKSSSETNNDTRKLFPIPLPQLLANPGLQQNPGY</sequence>
<feature type="signal peptide" evidence="6">
    <location>
        <begin position="1"/>
        <end position="17"/>
    </location>
</feature>
<feature type="chain" id="PRO_5047018175" evidence="6">
    <location>
        <begin position="18"/>
        <end position="544"/>
    </location>
</feature>
<comment type="caution">
    <text evidence="8">The sequence shown here is derived from an EMBL/GenBank/DDBJ whole genome shotgun (WGS) entry which is preliminary data.</text>
</comment>
<protein>
    <submittedName>
        <fullName evidence="8">RagB/SusD family nutrient uptake outer membrane protein</fullName>
    </submittedName>
</protein>
<keyword evidence="4" id="KW-0472">Membrane</keyword>